<dbReference type="PROSITE" id="PS50011">
    <property type="entry name" value="PROTEIN_KINASE_DOM"/>
    <property type="match status" value="1"/>
</dbReference>
<dbReference type="PANTHER" id="PTHR24361">
    <property type="entry name" value="MITOGEN-ACTIVATED KINASE KINASE KINASE"/>
    <property type="match status" value="1"/>
</dbReference>
<dbReference type="Proteomes" id="UP000597444">
    <property type="component" value="Unassembled WGS sequence"/>
</dbReference>
<feature type="domain" description="Protein kinase" evidence="1">
    <location>
        <begin position="10"/>
        <end position="234"/>
    </location>
</feature>
<accession>A0A8J3N2Y2</accession>
<dbReference type="InterPro" id="IPR011009">
    <property type="entry name" value="Kinase-like_dom_sf"/>
</dbReference>
<proteinExistence type="predicted"/>
<dbReference type="GO" id="GO:0004674">
    <property type="term" value="F:protein serine/threonine kinase activity"/>
    <property type="evidence" value="ECO:0007669"/>
    <property type="project" value="TreeGrafter"/>
</dbReference>
<dbReference type="InterPro" id="IPR053235">
    <property type="entry name" value="Ser_Thr_kinase"/>
</dbReference>
<evidence type="ECO:0000313" key="2">
    <source>
        <dbReference type="EMBL" id="GHO96549.1"/>
    </source>
</evidence>
<dbReference type="GO" id="GO:0005524">
    <property type="term" value="F:ATP binding"/>
    <property type="evidence" value="ECO:0007669"/>
    <property type="project" value="InterPro"/>
</dbReference>
<dbReference type="PANTHER" id="PTHR24361:SF613">
    <property type="entry name" value="NUCLEAR RECEPTOR-BINDING PROTEIN-RELATED"/>
    <property type="match status" value="1"/>
</dbReference>
<keyword evidence="3" id="KW-1185">Reference proteome</keyword>
<organism evidence="2 3">
    <name type="scientific">Reticulibacter mediterranei</name>
    <dbReference type="NCBI Taxonomy" id="2778369"/>
    <lineage>
        <taxon>Bacteria</taxon>
        <taxon>Bacillati</taxon>
        <taxon>Chloroflexota</taxon>
        <taxon>Ktedonobacteria</taxon>
        <taxon>Ktedonobacterales</taxon>
        <taxon>Reticulibacteraceae</taxon>
        <taxon>Reticulibacter</taxon>
    </lineage>
</organism>
<dbReference type="Pfam" id="PF00069">
    <property type="entry name" value="Pkinase"/>
    <property type="match status" value="1"/>
</dbReference>
<dbReference type="InterPro" id="IPR000719">
    <property type="entry name" value="Prot_kinase_dom"/>
</dbReference>
<evidence type="ECO:0000313" key="3">
    <source>
        <dbReference type="Proteomes" id="UP000597444"/>
    </source>
</evidence>
<dbReference type="SUPFAM" id="SSF56112">
    <property type="entry name" value="Protein kinase-like (PK-like)"/>
    <property type="match status" value="1"/>
</dbReference>
<evidence type="ECO:0000259" key="1">
    <source>
        <dbReference type="PROSITE" id="PS50011"/>
    </source>
</evidence>
<dbReference type="RefSeq" id="WP_220207169.1">
    <property type="nucleotide sequence ID" value="NZ_BNJK01000001.1"/>
</dbReference>
<gene>
    <name evidence="2" type="ORF">KSF_065970</name>
</gene>
<reference evidence="2" key="1">
    <citation type="submission" date="2020-10" db="EMBL/GenBank/DDBJ databases">
        <title>Taxonomic study of unclassified bacteria belonging to the class Ktedonobacteria.</title>
        <authorList>
            <person name="Yabe S."/>
            <person name="Wang C.M."/>
            <person name="Zheng Y."/>
            <person name="Sakai Y."/>
            <person name="Cavaletti L."/>
            <person name="Monciardini P."/>
            <person name="Donadio S."/>
        </authorList>
    </citation>
    <scope>NUCLEOTIDE SEQUENCE</scope>
    <source>
        <strain evidence="2">ID150040</strain>
    </source>
</reference>
<dbReference type="Gene3D" id="1.10.510.10">
    <property type="entry name" value="Transferase(Phosphotransferase) domain 1"/>
    <property type="match status" value="1"/>
</dbReference>
<name>A0A8J3N2Y2_9CHLR</name>
<protein>
    <recommendedName>
        <fullName evidence="1">Protein kinase domain-containing protein</fullName>
    </recommendedName>
</protein>
<dbReference type="EMBL" id="BNJK01000001">
    <property type="protein sequence ID" value="GHO96549.1"/>
    <property type="molecule type" value="Genomic_DNA"/>
</dbReference>
<dbReference type="GO" id="GO:0005737">
    <property type="term" value="C:cytoplasm"/>
    <property type="evidence" value="ECO:0007669"/>
    <property type="project" value="TreeGrafter"/>
</dbReference>
<dbReference type="SMART" id="SM00220">
    <property type="entry name" value="S_TKc"/>
    <property type="match status" value="1"/>
</dbReference>
<comment type="caution">
    <text evidence="2">The sequence shown here is derived from an EMBL/GenBank/DDBJ whole genome shotgun (WGS) entry which is preliminary data.</text>
</comment>
<dbReference type="AlphaFoldDB" id="A0A8J3N2Y2"/>
<sequence length="234" mass="26921">MQRTYIAQRYAVLGQLGRGGCGVVYLAQDRQMDRYLAIKTPVPPNEYEVLTSLSHPQIPACYGSVEEAGRHFLLMEWIRGETLDASLMRRRPIPPLECFHILNELGAIFQMLGEHDPPISYMDLHTDNVLRTPDGRLILIDFGGAAFLPTHRRGKVGAETMRRFLDYYLLPLMERGDTQQLISKWEQAWKLRLWRGSNIFLRDFLASWRDLFADLIPTSQLQLTASPVAPSHRR</sequence>